<evidence type="ECO:0000313" key="8">
    <source>
        <dbReference type="Proteomes" id="UP000295606"/>
    </source>
</evidence>
<evidence type="ECO:0000256" key="1">
    <source>
        <dbReference type="ARBA" id="ARBA00004196"/>
    </source>
</evidence>
<dbReference type="SUPFAM" id="SSF53850">
    <property type="entry name" value="Periplasmic binding protein-like II"/>
    <property type="match status" value="1"/>
</dbReference>
<gene>
    <name evidence="7" type="ORF">E1N52_41785</name>
</gene>
<evidence type="ECO:0000256" key="2">
    <source>
        <dbReference type="ARBA" id="ARBA00010333"/>
    </source>
</evidence>
<accession>A0A4R5L2R7</accession>
<evidence type="ECO:0000313" key="7">
    <source>
        <dbReference type="EMBL" id="TDG02057.1"/>
    </source>
</evidence>
<evidence type="ECO:0000256" key="3">
    <source>
        <dbReference type="ARBA" id="ARBA00022729"/>
    </source>
</evidence>
<dbReference type="Proteomes" id="UP000295606">
    <property type="component" value="Unassembled WGS sequence"/>
</dbReference>
<sequence>MKVITTLLLAFVATSLSTSASAQDPKVLRFGVDSSYPPFESKSPDGRLVGFDIDLGNEICARMKVKCVWIENSFDGIIAALQARKFDAINSSLSNNSQRAAIIDFSDKLYAPIEKLVVKGGSGLAATVESLRGKRVGVLQGSTQESYARKYWGENGVNIVSYQTQDQAWADLVDGRLDAVFAFAPQAESGFLKTAQGRGYGFAGGPQIRDAAIFGNGVCIGVRKDDKVLLNGINNAIDAIRKDGTYDRLAEKYFTYDVYGG</sequence>
<feature type="domain" description="Solute-binding protein family 3/N-terminal" evidence="6">
    <location>
        <begin position="27"/>
        <end position="257"/>
    </location>
</feature>
<dbReference type="InterPro" id="IPR001638">
    <property type="entry name" value="Solute-binding_3/MltF_N"/>
</dbReference>
<comment type="similarity">
    <text evidence="2 4">Belongs to the bacterial solute-binding protein 3 family.</text>
</comment>
<dbReference type="RefSeq" id="WP_133190818.1">
    <property type="nucleotide sequence ID" value="NZ_SMOD01000081.1"/>
</dbReference>
<dbReference type="OrthoDB" id="368476at2"/>
<evidence type="ECO:0000256" key="5">
    <source>
        <dbReference type="SAM" id="SignalP"/>
    </source>
</evidence>
<dbReference type="SMART" id="SM00062">
    <property type="entry name" value="PBPb"/>
    <property type="match status" value="1"/>
</dbReference>
<dbReference type="PANTHER" id="PTHR35936">
    <property type="entry name" value="MEMBRANE-BOUND LYTIC MUREIN TRANSGLYCOSYLASE F"/>
    <property type="match status" value="1"/>
</dbReference>
<feature type="signal peptide" evidence="5">
    <location>
        <begin position="1"/>
        <end position="22"/>
    </location>
</feature>
<comment type="caution">
    <text evidence="7">The sequence shown here is derived from an EMBL/GenBank/DDBJ whole genome shotgun (WGS) entry which is preliminary data.</text>
</comment>
<comment type="subcellular location">
    <subcellularLocation>
        <location evidence="1">Cell envelope</location>
    </subcellularLocation>
</comment>
<dbReference type="InterPro" id="IPR018313">
    <property type="entry name" value="SBP_3_CS"/>
</dbReference>
<evidence type="ECO:0000256" key="4">
    <source>
        <dbReference type="RuleBase" id="RU003744"/>
    </source>
</evidence>
<dbReference type="Gene3D" id="3.40.190.10">
    <property type="entry name" value="Periplasmic binding protein-like II"/>
    <property type="match status" value="2"/>
</dbReference>
<organism evidence="7 8">
    <name type="scientific">Paraburkholderia guartelaensis</name>
    <dbReference type="NCBI Taxonomy" id="2546446"/>
    <lineage>
        <taxon>Bacteria</taxon>
        <taxon>Pseudomonadati</taxon>
        <taxon>Pseudomonadota</taxon>
        <taxon>Betaproteobacteria</taxon>
        <taxon>Burkholderiales</taxon>
        <taxon>Burkholderiaceae</taxon>
        <taxon>Paraburkholderia</taxon>
    </lineage>
</organism>
<evidence type="ECO:0000259" key="6">
    <source>
        <dbReference type="SMART" id="SM00062"/>
    </source>
</evidence>
<protein>
    <submittedName>
        <fullName evidence="7">ABC transporter substrate-binding protein</fullName>
    </submittedName>
</protein>
<proteinExistence type="inferred from homology"/>
<dbReference type="Pfam" id="PF00497">
    <property type="entry name" value="SBP_bac_3"/>
    <property type="match status" value="1"/>
</dbReference>
<name>A0A4R5L2R7_9BURK</name>
<dbReference type="PANTHER" id="PTHR35936:SF13">
    <property type="entry name" value="HISTIDINE-BINDING PERIPLASMIC PROTEIN"/>
    <property type="match status" value="1"/>
</dbReference>
<dbReference type="PROSITE" id="PS01039">
    <property type="entry name" value="SBP_BACTERIAL_3"/>
    <property type="match status" value="1"/>
</dbReference>
<dbReference type="CDD" id="cd13703">
    <property type="entry name" value="PBP2_HisJ_LAO"/>
    <property type="match status" value="1"/>
</dbReference>
<dbReference type="GO" id="GO:0030313">
    <property type="term" value="C:cell envelope"/>
    <property type="evidence" value="ECO:0007669"/>
    <property type="project" value="UniProtKB-SubCell"/>
</dbReference>
<dbReference type="EMBL" id="SMOD01000081">
    <property type="protein sequence ID" value="TDG02057.1"/>
    <property type="molecule type" value="Genomic_DNA"/>
</dbReference>
<reference evidence="7 8" key="1">
    <citation type="submission" date="2019-03" db="EMBL/GenBank/DDBJ databases">
        <title>Paraburkholderia sp. isolated from native Mimosa gymnas in Guartela State Park, Brazil.</title>
        <authorList>
            <person name="Paulitsch F."/>
            <person name="Hungria M."/>
            <person name="Delamuta J.R.M."/>
            <person name="Ribeiro R.A."/>
            <person name="Dall'Agnol R."/>
            <person name="Silva J.S.B."/>
        </authorList>
    </citation>
    <scope>NUCLEOTIDE SEQUENCE [LARGE SCALE GENOMIC DNA]</scope>
    <source>
        <strain evidence="7 8">CNPSo 3008</strain>
    </source>
</reference>
<dbReference type="AlphaFoldDB" id="A0A4R5L2R7"/>
<feature type="chain" id="PRO_5020476352" evidence="5">
    <location>
        <begin position="23"/>
        <end position="261"/>
    </location>
</feature>
<keyword evidence="3 5" id="KW-0732">Signal</keyword>